<keyword evidence="2 5" id="KW-0479">Metal-binding</keyword>
<dbReference type="PANTHER" id="PTHR10286">
    <property type="entry name" value="INORGANIC PYROPHOSPHATASE"/>
    <property type="match status" value="1"/>
</dbReference>
<sequence>MSVTRRFTTAVLTTAALSTSLLAQAAGGLGDVSQPDSAPDTFLMVNEIPAGSAIKYELDEAGHVIVDRFLSMPMAYPANYGSIPSSQGGDGDPLDVMAFTRTPIVPGAIMAVRPIGMLRMVDGGEADDKIIAVPTHEVDPTWDEVESLDDLPAMERERLEGFFRVYKQLPEGSKVIELKGFAPVSEAHEVLQQALDDYQPPS</sequence>
<dbReference type="GO" id="GO:0005737">
    <property type="term" value="C:cytoplasm"/>
    <property type="evidence" value="ECO:0007669"/>
    <property type="project" value="UniProtKB-SubCell"/>
</dbReference>
<evidence type="ECO:0000313" key="8">
    <source>
        <dbReference type="Proteomes" id="UP000256334"/>
    </source>
</evidence>
<dbReference type="GO" id="GO:0000287">
    <property type="term" value="F:magnesium ion binding"/>
    <property type="evidence" value="ECO:0007669"/>
    <property type="project" value="UniProtKB-UniRule"/>
</dbReference>
<evidence type="ECO:0000256" key="6">
    <source>
        <dbReference type="SAM" id="SignalP"/>
    </source>
</evidence>
<keyword evidence="6" id="KW-0732">Signal</keyword>
<organism evidence="7 8">
    <name type="scientific">Kushneria indalinina DSM 14324</name>
    <dbReference type="NCBI Taxonomy" id="1122140"/>
    <lineage>
        <taxon>Bacteria</taxon>
        <taxon>Pseudomonadati</taxon>
        <taxon>Pseudomonadota</taxon>
        <taxon>Gammaproteobacteria</taxon>
        <taxon>Oceanospirillales</taxon>
        <taxon>Halomonadaceae</taxon>
        <taxon>Kushneria</taxon>
    </lineage>
</organism>
<comment type="similarity">
    <text evidence="5">Belongs to the PPase family.</text>
</comment>
<feature type="binding site" evidence="5">
    <location>
        <position position="68"/>
    </location>
    <ligand>
        <name>substrate</name>
    </ligand>
</feature>
<dbReference type="GO" id="GO:0006796">
    <property type="term" value="P:phosphate-containing compound metabolic process"/>
    <property type="evidence" value="ECO:0007669"/>
    <property type="project" value="InterPro"/>
</dbReference>
<dbReference type="HAMAP" id="MF_00209">
    <property type="entry name" value="Inorganic_PPase"/>
    <property type="match status" value="1"/>
</dbReference>
<dbReference type="InterPro" id="IPR008162">
    <property type="entry name" value="Pyrophosphatase"/>
</dbReference>
<evidence type="ECO:0000256" key="2">
    <source>
        <dbReference type="ARBA" id="ARBA00022723"/>
    </source>
</evidence>
<dbReference type="EMBL" id="QRDJ01000007">
    <property type="protein sequence ID" value="REC95007.1"/>
    <property type="molecule type" value="Genomic_DNA"/>
</dbReference>
<dbReference type="OrthoDB" id="5187599at2"/>
<feature type="chain" id="PRO_5017706192" description="Inorganic pyrophosphatase" evidence="6">
    <location>
        <begin position="26"/>
        <end position="202"/>
    </location>
</feature>
<name>A0A3D9DW75_9GAMM</name>
<feature type="binding site" evidence="5">
    <location>
        <position position="55"/>
    </location>
    <ligand>
        <name>substrate</name>
    </ligand>
</feature>
<accession>A0A3D9DW75</accession>
<evidence type="ECO:0000256" key="5">
    <source>
        <dbReference type="HAMAP-Rule" id="MF_00209"/>
    </source>
</evidence>
<feature type="binding site" evidence="5">
    <location>
        <position position="95"/>
    </location>
    <ligand>
        <name>Mg(2+)</name>
        <dbReference type="ChEBI" id="CHEBI:18420"/>
        <label>2</label>
    </ligand>
</feature>
<evidence type="ECO:0000313" key="7">
    <source>
        <dbReference type="EMBL" id="REC95007.1"/>
    </source>
</evidence>
<comment type="cofactor">
    <cofactor evidence="1 5">
        <name>Mg(2+)</name>
        <dbReference type="ChEBI" id="CHEBI:18420"/>
    </cofactor>
</comment>
<protein>
    <recommendedName>
        <fullName evidence="5">Inorganic pyrophosphatase</fullName>
        <ecNumber evidence="5">3.6.1.1</ecNumber>
    </recommendedName>
    <alternativeName>
        <fullName evidence="5">Pyrophosphate phospho-hydrolase</fullName>
        <shortName evidence="5">PPase</shortName>
    </alternativeName>
</protein>
<dbReference type="EC" id="3.6.1.1" evidence="5"/>
<dbReference type="GO" id="GO:0004427">
    <property type="term" value="F:inorganic diphosphate phosphatase activity"/>
    <property type="evidence" value="ECO:0007669"/>
    <property type="project" value="UniProtKB-UniRule"/>
</dbReference>
<dbReference type="CDD" id="cd00412">
    <property type="entry name" value="pyrophosphatase"/>
    <property type="match status" value="1"/>
</dbReference>
<feature type="signal peptide" evidence="6">
    <location>
        <begin position="1"/>
        <end position="25"/>
    </location>
</feature>
<keyword evidence="5" id="KW-0963">Cytoplasm</keyword>
<keyword evidence="8" id="KW-1185">Reference proteome</keyword>
<proteinExistence type="inferred from homology"/>
<evidence type="ECO:0000256" key="4">
    <source>
        <dbReference type="ARBA" id="ARBA00022842"/>
    </source>
</evidence>
<comment type="caution">
    <text evidence="7">The sequence shown here is derived from an EMBL/GenBank/DDBJ whole genome shotgun (WGS) entry which is preliminary data.</text>
</comment>
<reference evidence="7 8" key="1">
    <citation type="submission" date="2018-07" db="EMBL/GenBank/DDBJ databases">
        <title>Genomic Encyclopedia of Type Strains, Phase IV (KMG-IV): sequencing the most valuable type-strain genomes for metagenomic binning, comparative biology and taxonomic classification.</title>
        <authorList>
            <person name="Goeker M."/>
        </authorList>
    </citation>
    <scope>NUCLEOTIDE SEQUENCE [LARGE SCALE GENOMIC DNA]</scope>
    <source>
        <strain evidence="7 8">DSM 14324</strain>
    </source>
</reference>
<feature type="binding site" evidence="5">
    <location>
        <position position="95"/>
    </location>
    <ligand>
        <name>Mg(2+)</name>
        <dbReference type="ChEBI" id="CHEBI:18420"/>
        <label>1</label>
    </ligand>
</feature>
<comment type="function">
    <text evidence="5">Catalyzes the hydrolysis of inorganic pyrophosphate (PPi) forming two phosphate ions.</text>
</comment>
<keyword evidence="4 5" id="KW-0460">Magnesium</keyword>
<dbReference type="Pfam" id="PF00719">
    <property type="entry name" value="Pyrophosphatase"/>
    <property type="match status" value="1"/>
</dbReference>
<keyword evidence="3 5" id="KW-0378">Hydrolase</keyword>
<dbReference type="RefSeq" id="WP_115854093.1">
    <property type="nucleotide sequence ID" value="NZ_QRDJ01000007.1"/>
</dbReference>
<evidence type="ECO:0000256" key="1">
    <source>
        <dbReference type="ARBA" id="ARBA00001946"/>
    </source>
</evidence>
<gene>
    <name evidence="5" type="primary">ppa</name>
    <name evidence="7" type="ORF">C8D72_1841</name>
</gene>
<dbReference type="PROSITE" id="PS00387">
    <property type="entry name" value="PPASE"/>
    <property type="match status" value="1"/>
</dbReference>
<feature type="binding site" evidence="5">
    <location>
        <position position="127"/>
    </location>
    <ligand>
        <name>Mg(2+)</name>
        <dbReference type="ChEBI" id="CHEBI:18420"/>
        <label>1</label>
    </ligand>
</feature>
<feature type="binding site" evidence="5">
    <location>
        <position position="80"/>
    </location>
    <ligand>
        <name>substrate</name>
    </ligand>
</feature>
<dbReference type="Gene3D" id="3.90.80.10">
    <property type="entry name" value="Inorganic pyrophosphatase"/>
    <property type="match status" value="1"/>
</dbReference>
<comment type="subunit">
    <text evidence="5">Homohexamer.</text>
</comment>
<dbReference type="Proteomes" id="UP000256334">
    <property type="component" value="Unassembled WGS sequence"/>
</dbReference>
<comment type="catalytic activity">
    <reaction evidence="5">
        <text>diphosphate + H2O = 2 phosphate + H(+)</text>
        <dbReference type="Rhea" id="RHEA:24576"/>
        <dbReference type="ChEBI" id="CHEBI:15377"/>
        <dbReference type="ChEBI" id="CHEBI:15378"/>
        <dbReference type="ChEBI" id="CHEBI:33019"/>
        <dbReference type="ChEBI" id="CHEBI:43474"/>
        <dbReference type="EC" id="3.6.1.1"/>
    </reaction>
</comment>
<dbReference type="AlphaFoldDB" id="A0A3D9DW75"/>
<evidence type="ECO:0000256" key="3">
    <source>
        <dbReference type="ARBA" id="ARBA00022801"/>
    </source>
</evidence>
<feature type="binding site" evidence="5">
    <location>
        <position position="166"/>
    </location>
    <ligand>
        <name>substrate</name>
    </ligand>
</feature>
<dbReference type="InterPro" id="IPR036649">
    <property type="entry name" value="Pyrophosphatase_sf"/>
</dbReference>
<comment type="subcellular location">
    <subcellularLocation>
        <location evidence="5">Cytoplasm</location>
    </subcellularLocation>
</comment>
<feature type="binding site" evidence="5">
    <location>
        <position position="90"/>
    </location>
    <ligand>
        <name>Mg(2+)</name>
        <dbReference type="ChEBI" id="CHEBI:18420"/>
        <label>1</label>
    </ligand>
</feature>
<dbReference type="SUPFAM" id="SSF50324">
    <property type="entry name" value="Inorganic pyrophosphatase"/>
    <property type="match status" value="1"/>
</dbReference>